<keyword evidence="1" id="KW-0732">Signal</keyword>
<protein>
    <recommendedName>
        <fullName evidence="4">Secreted protein</fullName>
    </recommendedName>
</protein>
<name>W2PLM1_PHYN3</name>
<accession>W2PLM1</accession>
<feature type="signal peptide" evidence="1">
    <location>
        <begin position="1"/>
        <end position="19"/>
    </location>
</feature>
<dbReference type="GeneID" id="20186260"/>
<feature type="chain" id="PRO_5004822172" description="Secreted protein" evidence="1">
    <location>
        <begin position="20"/>
        <end position="105"/>
    </location>
</feature>
<evidence type="ECO:0000313" key="3">
    <source>
        <dbReference type="Proteomes" id="UP000018817"/>
    </source>
</evidence>
<gene>
    <name evidence="2" type="ORF">PPTG_17243</name>
</gene>
<dbReference type="Proteomes" id="UP000018817">
    <property type="component" value="Unassembled WGS sequence"/>
</dbReference>
<dbReference type="STRING" id="761204.W2PLM1"/>
<dbReference type="RefSeq" id="XP_008913210.1">
    <property type="nucleotide sequence ID" value="XM_008914962.1"/>
</dbReference>
<proteinExistence type="predicted"/>
<evidence type="ECO:0000256" key="1">
    <source>
        <dbReference type="SAM" id="SignalP"/>
    </source>
</evidence>
<dbReference type="EMBL" id="KI669625">
    <property type="protein sequence ID" value="ETN01521.1"/>
    <property type="molecule type" value="Genomic_DNA"/>
</dbReference>
<organism evidence="2 3">
    <name type="scientific">Phytophthora nicotianae (strain INRA-310)</name>
    <name type="common">Phytophthora parasitica</name>
    <dbReference type="NCBI Taxonomy" id="761204"/>
    <lineage>
        <taxon>Eukaryota</taxon>
        <taxon>Sar</taxon>
        <taxon>Stramenopiles</taxon>
        <taxon>Oomycota</taxon>
        <taxon>Peronosporomycetes</taxon>
        <taxon>Peronosporales</taxon>
        <taxon>Peronosporaceae</taxon>
        <taxon>Phytophthora</taxon>
    </lineage>
</organism>
<evidence type="ECO:0008006" key="4">
    <source>
        <dbReference type="Google" id="ProtNLM"/>
    </source>
</evidence>
<reference evidence="2 3" key="2">
    <citation type="submission" date="2013-11" db="EMBL/GenBank/DDBJ databases">
        <title>The Genome Sequence of Phytophthora parasitica INRA-310.</title>
        <authorList>
            <consortium name="The Broad Institute Genomics Platform"/>
            <person name="Russ C."/>
            <person name="Tyler B."/>
            <person name="Panabieres F."/>
            <person name="Shan W."/>
            <person name="Tripathy S."/>
            <person name="Grunwald N."/>
            <person name="Machado M."/>
            <person name="Johnson C.S."/>
            <person name="Arredondo F."/>
            <person name="Hong C."/>
            <person name="Coffey M."/>
            <person name="Young S.K."/>
            <person name="Zeng Q."/>
            <person name="Gargeya S."/>
            <person name="Fitzgerald M."/>
            <person name="Abouelleil A."/>
            <person name="Alvarado L."/>
            <person name="Chapman S.B."/>
            <person name="Gainer-Dewar J."/>
            <person name="Goldberg J."/>
            <person name="Griggs A."/>
            <person name="Gujja S."/>
            <person name="Hansen M."/>
            <person name="Howarth C."/>
            <person name="Imamovic A."/>
            <person name="Ireland A."/>
            <person name="Larimer J."/>
            <person name="McCowan C."/>
            <person name="Murphy C."/>
            <person name="Pearson M."/>
            <person name="Poon T.W."/>
            <person name="Priest M."/>
            <person name="Roberts A."/>
            <person name="Saif S."/>
            <person name="Shea T."/>
            <person name="Sykes S."/>
            <person name="Wortman J."/>
            <person name="Nusbaum C."/>
            <person name="Birren B."/>
        </authorList>
    </citation>
    <scope>NUCLEOTIDE SEQUENCE [LARGE SCALE GENOMIC DNA]</scope>
    <source>
        <strain evidence="2 3">INRA-310</strain>
    </source>
</reference>
<dbReference type="VEuPathDB" id="FungiDB:PPTG_17243"/>
<sequence>MLRLLACFVVFIVYGSAVAFSIDINGWYPCTLTEESSEPLLNDISFECATIEAPLCHSGICNSSKTIDLFVKRKLAPTKSNQKSNAHKSVWFLAGGPGASSADST</sequence>
<dbReference type="AlphaFoldDB" id="W2PLM1"/>
<evidence type="ECO:0000313" key="2">
    <source>
        <dbReference type="EMBL" id="ETN01521.1"/>
    </source>
</evidence>
<reference evidence="3" key="1">
    <citation type="submission" date="2011-12" db="EMBL/GenBank/DDBJ databases">
        <authorList>
            <consortium name="The Broad Institute Genome Sequencing Platform"/>
            <person name="Russ C."/>
            <person name="Tyler B."/>
            <person name="Panabieres F."/>
            <person name="Shan W."/>
            <person name="Tripathy S."/>
            <person name="Grunwald N."/>
            <person name="Machado M."/>
            <person name="Young S.K."/>
            <person name="Zeng Q."/>
            <person name="Gargeya S."/>
            <person name="Fitzgerald M."/>
            <person name="Haas B."/>
            <person name="Abouelleil A."/>
            <person name="Alvarado L."/>
            <person name="Arachchi H.M."/>
            <person name="Berlin A."/>
            <person name="Chapman S.B."/>
            <person name="Gearin G."/>
            <person name="Goldberg J."/>
            <person name="Griggs A."/>
            <person name="Gujja S."/>
            <person name="Hansen M."/>
            <person name="Heiman D."/>
            <person name="Howarth C."/>
            <person name="Larimer J."/>
            <person name="Lui A."/>
            <person name="MacDonald P.J.P."/>
            <person name="McCowen C."/>
            <person name="Montmayeur A."/>
            <person name="Murphy C."/>
            <person name="Neiman D."/>
            <person name="Pearson M."/>
            <person name="Priest M."/>
            <person name="Roberts A."/>
            <person name="Saif S."/>
            <person name="Shea T."/>
            <person name="Sisk P."/>
            <person name="Stolte C."/>
            <person name="Sykes S."/>
            <person name="Wortman J."/>
            <person name="Nusbaum C."/>
            <person name="Birren B."/>
        </authorList>
    </citation>
    <scope>NUCLEOTIDE SEQUENCE [LARGE SCALE GENOMIC DNA]</scope>
    <source>
        <strain evidence="3">INRA-310</strain>
    </source>
</reference>